<dbReference type="OrthoDB" id="5382128at2759"/>
<dbReference type="Proteomes" id="UP000236664">
    <property type="component" value="Unassembled WGS sequence"/>
</dbReference>
<accession>A0A2K0VYQ9</accession>
<evidence type="ECO:0000313" key="1">
    <source>
        <dbReference type="EMBL" id="PNP75160.1"/>
    </source>
</evidence>
<evidence type="ECO:0000313" key="2">
    <source>
        <dbReference type="Proteomes" id="UP000236664"/>
    </source>
</evidence>
<gene>
    <name evidence="1" type="ORF">FNYG_11496</name>
</gene>
<dbReference type="EMBL" id="MTQA01000172">
    <property type="protein sequence ID" value="PNP75160.1"/>
    <property type="molecule type" value="Genomic_DNA"/>
</dbReference>
<keyword evidence="2" id="KW-1185">Reference proteome</keyword>
<evidence type="ECO:0008006" key="3">
    <source>
        <dbReference type="Google" id="ProtNLM"/>
    </source>
</evidence>
<sequence length="392" mass="45021">MAPVTLIHLEDITSSQLTTSIVGFAPADKKYKEEKRRKEYNEKHMIVCKGIEEPKKDDKAELRRLYEEVATFFHAKWFDRMWVSIEYAFCRQACVYTADDVIIWHRQRENFFDSFTWLFENFQRKLAECVEELGLAEFSHIFDKTPVPLLGPLTDMRKNVQKQQGELSFGEALAFIAGRGSTCYRDRYLAMSGFLGLGDYSQSLQSLPREANKACLSLARMCLTKGDFSPLLMLRRSEVIEPEARWLVGHQAMSWEMWDLGSLEHNPEETSVYFQPPTSNMVTMRDLHLVGEVIEYSVMKFPGSYAGFYTPISTFNMRIPFERLSNGYMASLSIYGQDIVATNTIIITSAAMRPQQSSVKGQWDRRPVSVSNTIGNTLRVLLRVLKSCCEFG</sequence>
<dbReference type="AlphaFoldDB" id="A0A2K0VYQ9"/>
<name>A0A2K0VYQ9_GIBNY</name>
<proteinExistence type="predicted"/>
<organism evidence="1 2">
    <name type="scientific">Gibberella nygamai</name>
    <name type="common">Bean root rot disease fungus</name>
    <name type="synonym">Fusarium nygamai</name>
    <dbReference type="NCBI Taxonomy" id="42673"/>
    <lineage>
        <taxon>Eukaryota</taxon>
        <taxon>Fungi</taxon>
        <taxon>Dikarya</taxon>
        <taxon>Ascomycota</taxon>
        <taxon>Pezizomycotina</taxon>
        <taxon>Sordariomycetes</taxon>
        <taxon>Hypocreomycetidae</taxon>
        <taxon>Hypocreales</taxon>
        <taxon>Nectriaceae</taxon>
        <taxon>Fusarium</taxon>
        <taxon>Fusarium fujikuroi species complex</taxon>
    </lineage>
</organism>
<comment type="caution">
    <text evidence="1">The sequence shown here is derived from an EMBL/GenBank/DDBJ whole genome shotgun (WGS) entry which is preliminary data.</text>
</comment>
<reference evidence="1 2" key="1">
    <citation type="submission" date="2017-06" db="EMBL/GenBank/DDBJ databases">
        <title>Genome of Fusarium nygamai isolate CS10214.</title>
        <authorList>
            <person name="Gardiner D.M."/>
            <person name="Obanor F."/>
            <person name="Kazan K."/>
        </authorList>
    </citation>
    <scope>NUCLEOTIDE SEQUENCE [LARGE SCALE GENOMIC DNA]</scope>
    <source>
        <strain evidence="1 2">CS10214</strain>
    </source>
</reference>
<protein>
    <recommendedName>
        <fullName evidence="3">Heterokaryon incompatibility domain-containing protein</fullName>
    </recommendedName>
</protein>